<evidence type="ECO:0000256" key="1">
    <source>
        <dbReference type="ARBA" id="ARBA00004328"/>
    </source>
</evidence>
<comment type="subcellular location">
    <subcellularLocation>
        <location evidence="1">Virion</location>
    </subcellularLocation>
</comment>
<reference evidence="11 12" key="1">
    <citation type="journal article" date="2002" name="J. Bacteriol.">
        <title>Bacteriophage HP2 of Haemophilus influenzae.</title>
        <authorList>
            <person name="Williams B.J."/>
            <person name="Golomb M."/>
            <person name="Phillips T."/>
            <person name="Brownlee J."/>
            <person name="Olson M.V."/>
            <person name="Smith A.L."/>
        </authorList>
    </citation>
    <scope>NUCLEOTIDE SEQUENCE</scope>
</reference>
<evidence type="ECO:0000313" key="11">
    <source>
        <dbReference type="EMBL" id="AAK37815.1"/>
    </source>
</evidence>
<dbReference type="Proteomes" id="UP000002096">
    <property type="component" value="Segment"/>
</dbReference>
<evidence type="ECO:0000313" key="12">
    <source>
        <dbReference type="Proteomes" id="UP000002096"/>
    </source>
</evidence>
<name>Q94MY0_9CAUD</name>
<dbReference type="InterPro" id="IPR011083">
    <property type="entry name" value="Phage_tail_collar_dom"/>
</dbReference>
<dbReference type="InterPro" id="IPR022225">
    <property type="entry name" value="Phage_tail_fibre_N"/>
</dbReference>
<keyword evidence="4" id="KW-1227">Viral tail protein</keyword>
<protein>
    <submittedName>
        <fullName evidence="11">Orf31</fullName>
    </submittedName>
</protein>
<dbReference type="Gene3D" id="3.90.1340.10">
    <property type="entry name" value="Phage tail collar domain"/>
    <property type="match status" value="1"/>
</dbReference>
<dbReference type="InterPro" id="IPR005068">
    <property type="entry name" value="Phage_lambda_Stf-r2"/>
</dbReference>
<feature type="domain" description="Phage tail collar" evidence="9">
    <location>
        <begin position="534"/>
        <end position="578"/>
    </location>
</feature>
<dbReference type="Pfam" id="PF12571">
    <property type="entry name" value="Phage_tail_fib"/>
    <property type="match status" value="1"/>
</dbReference>
<proteinExistence type="predicted"/>
<keyword evidence="2" id="KW-0945">Host-virus interaction</keyword>
<dbReference type="Pfam" id="PF07484">
    <property type="entry name" value="Collar"/>
    <property type="match status" value="1"/>
</dbReference>
<evidence type="ECO:0000259" key="10">
    <source>
        <dbReference type="Pfam" id="PF12571"/>
    </source>
</evidence>
<dbReference type="InterPro" id="IPR051934">
    <property type="entry name" value="Phage_Tail_Fiber_Structural"/>
</dbReference>
<evidence type="ECO:0000256" key="2">
    <source>
        <dbReference type="ARBA" id="ARBA00022581"/>
    </source>
</evidence>
<sequence length="910" mass="100704">MASLITPQFERYVAEQTIARGTVQFDEFIFANIPGLNENNLAQYLTMPTSAQIVHRQAVSQSGVINENAVVYSVTIGTEVGDFDFNFIGLINRSKNLLAVAVQTDTVKKIRNKNAVQGNSITRNMLLEFSGAKALTGINVNANTWQIDFTVRLHGLDEKIRLTNRDLYGRAVFFDDSFLVKRKTGNQFTIQPGTAYVEGVRMDLSALYNLTANNLPCSVYADLVHHCTVTGEYQTEIKYLTQSKADYVDTANRQHYVQILADIDSQGNVTDRRLLSPFLGMNPLTLDDTTENTQDKWGHTHKLPIASITKKGIVQLSSATNSNSETEAATSKAVKTAYDKAVEAKTTADGKVGLSGNEEIAGDKLFRSQTKFQNGVLISANKGHWDNGYKVYIGADSDNAHLVFGDDTLRLHGSNHRISYNNYHLFHEGYKPRFNEHIINKPNTLAGYGIGNFKVEQGQGDANGYKTDGNYYLASGQNLPENGAWHIEVVSGGATNAVRQIARKANDNKIKTRFFNGSNWSEWKETGGDGVPIGAVVSFPRAVTNPVGFLKADGTTFNQQTFPDLYRTLGDSNQLPDLTRSDTGMTAYFAVDNIPAGWIAFDSIRTTVTQQNYPELYRHLVGKYGSLSNVPLAEDRFIRNASNNLSVGETQSDEIKKHVHKVRTHWVNSSDSNIFYDKTKTVIDSRLRTATTTDDNLSDNGFMHPLLDSPMATGGNETRPKSLILKLCIKAINSLDDVQFWVKAFGVVENAGVLDAGTLAQNMQSVEQKIEENKQSTLREITNAKADINQQFLQAQKNLSQIGTLKKVWEGSVSTGSITISESCYGKTLIFYIQTADDQSNYGDSIEIVSFEAGAEDEGGGRLTSIREIVSKYNYRQVVPKEFTVYIAGDGKTITIGQLDARSIKRIYIR</sequence>
<dbReference type="CDD" id="cd19958">
    <property type="entry name" value="pyocin_knob"/>
    <property type="match status" value="1"/>
</dbReference>
<dbReference type="PANTHER" id="PTHR35191:SF1">
    <property type="entry name" value="PROPHAGE SIDE TAIL FIBER PROTEIN HOMOLOG STFQ-RELATED"/>
    <property type="match status" value="1"/>
</dbReference>
<organism evidence="11 12">
    <name type="scientific">Haemophilus phage HP2</name>
    <dbReference type="NCBI Taxonomy" id="2932882"/>
    <lineage>
        <taxon>Viruses</taxon>
        <taxon>Duplodnaviria</taxon>
        <taxon>Heunggongvirae</taxon>
        <taxon>Uroviricota</taxon>
        <taxon>Caudoviricetes</taxon>
        <taxon>Peduoviridae</taxon>
        <taxon>Hpunavirus</taxon>
        <taxon>Hpunavirus HP2</taxon>
    </lineage>
</organism>
<dbReference type="SUPFAM" id="SSF88874">
    <property type="entry name" value="Receptor-binding domain of short tail fibre protein gp12"/>
    <property type="match status" value="2"/>
</dbReference>
<keyword evidence="6" id="KW-0946">Virion</keyword>
<evidence type="ECO:0000256" key="4">
    <source>
        <dbReference type="ARBA" id="ARBA00022732"/>
    </source>
</evidence>
<dbReference type="GO" id="GO:0046718">
    <property type="term" value="P:symbiont entry into host cell"/>
    <property type="evidence" value="ECO:0007669"/>
    <property type="project" value="UniProtKB-KW"/>
</dbReference>
<dbReference type="GO" id="GO:0098024">
    <property type="term" value="C:virus tail, fiber"/>
    <property type="evidence" value="ECO:0007669"/>
    <property type="project" value="UniProtKB-KW"/>
</dbReference>
<dbReference type="Pfam" id="PF03406">
    <property type="entry name" value="Phage_fiber_2"/>
    <property type="match status" value="1"/>
</dbReference>
<keyword evidence="3" id="KW-1230">Viral tail fiber protein</keyword>
<evidence type="ECO:0000259" key="9">
    <source>
        <dbReference type="Pfam" id="PF07484"/>
    </source>
</evidence>
<dbReference type="GO" id="GO:0019062">
    <property type="term" value="P:virion attachment to host cell"/>
    <property type="evidence" value="ECO:0007669"/>
    <property type="project" value="UniProtKB-KW"/>
</dbReference>
<dbReference type="EMBL" id="AY027935">
    <property type="protein sequence ID" value="AAK37815.1"/>
    <property type="molecule type" value="Genomic_DNA"/>
</dbReference>
<dbReference type="KEGG" id="vg:929226"/>
<dbReference type="InterPro" id="IPR037053">
    <property type="entry name" value="Phage_tail_collar_dom_sf"/>
</dbReference>
<keyword evidence="12" id="KW-1185">Reference proteome</keyword>
<feature type="domain" description="Phage tail fibre protein N-terminal" evidence="10">
    <location>
        <begin position="3"/>
        <end position="156"/>
    </location>
</feature>
<dbReference type="PANTHER" id="PTHR35191">
    <property type="entry name" value="PROPHAGE SIDE TAIL FIBER PROTEIN HOMOLOG STFQ-RELATED"/>
    <property type="match status" value="1"/>
</dbReference>
<evidence type="ECO:0000256" key="7">
    <source>
        <dbReference type="ARBA" id="ARBA00023296"/>
    </source>
</evidence>
<evidence type="ECO:0000256" key="6">
    <source>
        <dbReference type="ARBA" id="ARBA00022844"/>
    </source>
</evidence>
<feature type="coiled-coil region" evidence="8">
    <location>
        <begin position="767"/>
        <end position="798"/>
    </location>
</feature>
<evidence type="ECO:0000256" key="5">
    <source>
        <dbReference type="ARBA" id="ARBA00022804"/>
    </source>
</evidence>
<accession>Q94MY0</accession>
<gene>
    <name evidence="11" type="primary">orf31</name>
</gene>
<keyword evidence="7" id="KW-1160">Virus entry into host cell</keyword>
<dbReference type="RefSeq" id="NP_536838.1">
    <property type="nucleotide sequence ID" value="NC_003315.1"/>
</dbReference>
<keyword evidence="8" id="KW-0175">Coiled coil</keyword>
<evidence type="ECO:0000256" key="3">
    <source>
        <dbReference type="ARBA" id="ARBA00022672"/>
    </source>
</evidence>
<keyword evidence="5" id="KW-1161">Viral attachment to host cell</keyword>
<evidence type="ECO:0000256" key="8">
    <source>
        <dbReference type="SAM" id="Coils"/>
    </source>
</evidence>